<dbReference type="EMBL" id="VSWC01000015">
    <property type="protein sequence ID" value="KAA1113466.1"/>
    <property type="molecule type" value="Genomic_DNA"/>
</dbReference>
<feature type="coiled-coil region" evidence="1">
    <location>
        <begin position="163"/>
        <end position="232"/>
    </location>
</feature>
<feature type="region of interest" description="Disordered" evidence="2">
    <location>
        <begin position="31"/>
        <end position="91"/>
    </location>
</feature>
<dbReference type="AlphaFoldDB" id="A0A5B0QJU7"/>
<organism evidence="3 4">
    <name type="scientific">Puccinia graminis f. sp. tritici</name>
    <dbReference type="NCBI Taxonomy" id="56615"/>
    <lineage>
        <taxon>Eukaryota</taxon>
        <taxon>Fungi</taxon>
        <taxon>Dikarya</taxon>
        <taxon>Basidiomycota</taxon>
        <taxon>Pucciniomycotina</taxon>
        <taxon>Pucciniomycetes</taxon>
        <taxon>Pucciniales</taxon>
        <taxon>Pucciniaceae</taxon>
        <taxon>Puccinia</taxon>
    </lineage>
</organism>
<dbReference type="Gene3D" id="1.10.287.1490">
    <property type="match status" value="1"/>
</dbReference>
<protein>
    <submittedName>
        <fullName evidence="3">Uncharacterized protein</fullName>
    </submittedName>
</protein>
<gene>
    <name evidence="3" type="ORF">PGT21_032170</name>
</gene>
<name>A0A5B0QJU7_PUCGR</name>
<sequence>MTGSISAGQKSASLIAIEKKLQEVEARIAADRKRREAELKAAVDQARRDAEAIKQMKSRQKPLHSSTPNTPNPPKPLPSPSIPNSTGPARGNKELPEAALFLLRDLWSHLGYNGDSFVEMQMEISRELDRADFSRFEREMLCNEVIGARAEINMLRDERTQLLKRLDLNRENITQLMETEERTYKTLMAERATTEGMIRALENEIRELKTEQHGAQEQIASLTNDLERAEKARVAAVLYAKGAEDRASAANATALAAVEVANRQKQAASTPPAPPANPTIPFWPAADDEALKNKLKERILAVEEEKLASQLASVKGEREKLVSPKQEQPNVEAGKKSPLLSAISQLVHDGLFN</sequence>
<feature type="compositionally biased region" description="Pro residues" evidence="2">
    <location>
        <begin position="70"/>
        <end position="81"/>
    </location>
</feature>
<evidence type="ECO:0000313" key="3">
    <source>
        <dbReference type="EMBL" id="KAA1113466.1"/>
    </source>
</evidence>
<feature type="compositionally biased region" description="Basic and acidic residues" evidence="2">
    <location>
        <begin position="31"/>
        <end position="54"/>
    </location>
</feature>
<comment type="caution">
    <text evidence="3">The sequence shown here is derived from an EMBL/GenBank/DDBJ whole genome shotgun (WGS) entry which is preliminary data.</text>
</comment>
<feature type="region of interest" description="Disordered" evidence="2">
    <location>
        <begin position="313"/>
        <end position="339"/>
    </location>
</feature>
<proteinExistence type="predicted"/>
<evidence type="ECO:0000256" key="2">
    <source>
        <dbReference type="SAM" id="MobiDB-lite"/>
    </source>
</evidence>
<dbReference type="OMA" id="RAEINMM"/>
<evidence type="ECO:0000313" key="4">
    <source>
        <dbReference type="Proteomes" id="UP000324748"/>
    </source>
</evidence>
<keyword evidence="4" id="KW-1185">Reference proteome</keyword>
<feature type="region of interest" description="Disordered" evidence="2">
    <location>
        <begin position="265"/>
        <end position="284"/>
    </location>
</feature>
<reference evidence="3 4" key="1">
    <citation type="submission" date="2019-05" db="EMBL/GenBank/DDBJ databases">
        <title>Emergence of the Ug99 lineage of the wheat stem rust pathogen through somatic hybridization.</title>
        <authorList>
            <person name="Li F."/>
            <person name="Upadhyaya N.M."/>
            <person name="Sperschneider J."/>
            <person name="Matny O."/>
            <person name="Nguyen-Phuc H."/>
            <person name="Mago R."/>
            <person name="Raley C."/>
            <person name="Miller M.E."/>
            <person name="Silverstein K.A.T."/>
            <person name="Henningsen E."/>
            <person name="Hirsch C.D."/>
            <person name="Visser B."/>
            <person name="Pretorius Z.A."/>
            <person name="Steffenson B.J."/>
            <person name="Schwessinger B."/>
            <person name="Dodds P.N."/>
            <person name="Figueroa M."/>
        </authorList>
    </citation>
    <scope>NUCLEOTIDE SEQUENCE [LARGE SCALE GENOMIC DNA]</scope>
    <source>
        <strain evidence="3">21-0</strain>
    </source>
</reference>
<evidence type="ECO:0000256" key="1">
    <source>
        <dbReference type="SAM" id="Coils"/>
    </source>
</evidence>
<accession>A0A5B0QJU7</accession>
<keyword evidence="1" id="KW-0175">Coiled coil</keyword>
<dbReference type="Proteomes" id="UP000324748">
    <property type="component" value="Unassembled WGS sequence"/>
</dbReference>
<dbReference type="OrthoDB" id="2505895at2759"/>